<reference evidence="4" key="1">
    <citation type="submission" date="2018-08" db="EMBL/GenBank/DDBJ databases">
        <title>Mucilaginibacter sp. MYSH2.</title>
        <authorList>
            <person name="Seo T."/>
        </authorList>
    </citation>
    <scope>NUCLEOTIDE SEQUENCE [LARGE SCALE GENOMIC DNA]</scope>
    <source>
        <strain evidence="4">KIRAN</strain>
    </source>
</reference>
<keyword evidence="1" id="KW-0597">Phosphoprotein</keyword>
<dbReference type="OrthoDB" id="1524091at2"/>
<dbReference type="Proteomes" id="UP000266005">
    <property type="component" value="Unassembled WGS sequence"/>
</dbReference>
<dbReference type="InterPro" id="IPR052893">
    <property type="entry name" value="TCS_response_regulator"/>
</dbReference>
<dbReference type="InterPro" id="IPR001789">
    <property type="entry name" value="Sig_transdc_resp-reg_receiver"/>
</dbReference>
<dbReference type="SUPFAM" id="SSF52172">
    <property type="entry name" value="CheY-like"/>
    <property type="match status" value="1"/>
</dbReference>
<accession>A0A399SH33</accession>
<dbReference type="CDD" id="cd00156">
    <property type="entry name" value="REC"/>
    <property type="match status" value="1"/>
</dbReference>
<dbReference type="PANTHER" id="PTHR44520">
    <property type="entry name" value="RESPONSE REGULATOR RCP1-RELATED"/>
    <property type="match status" value="1"/>
</dbReference>
<dbReference type="RefSeq" id="WP_119430294.1">
    <property type="nucleotide sequence ID" value="NZ_QWGE01000001.1"/>
</dbReference>
<dbReference type="Pfam" id="PF00072">
    <property type="entry name" value="Response_reg"/>
    <property type="match status" value="1"/>
</dbReference>
<evidence type="ECO:0000259" key="2">
    <source>
        <dbReference type="PROSITE" id="PS50110"/>
    </source>
</evidence>
<gene>
    <name evidence="3" type="ORF">D1627_00635</name>
</gene>
<comment type="caution">
    <text evidence="3">The sequence shown here is derived from an EMBL/GenBank/DDBJ whole genome shotgun (WGS) entry which is preliminary data.</text>
</comment>
<dbReference type="InterPro" id="IPR011006">
    <property type="entry name" value="CheY-like_superfamily"/>
</dbReference>
<dbReference type="PANTHER" id="PTHR44520:SF2">
    <property type="entry name" value="RESPONSE REGULATOR RCP1"/>
    <property type="match status" value="1"/>
</dbReference>
<dbReference type="AlphaFoldDB" id="A0A399SH33"/>
<dbReference type="PROSITE" id="PS50110">
    <property type="entry name" value="RESPONSE_REGULATORY"/>
    <property type="match status" value="1"/>
</dbReference>
<feature type="domain" description="Response regulatory" evidence="2">
    <location>
        <begin position="4"/>
        <end position="133"/>
    </location>
</feature>
<dbReference type="Gene3D" id="3.40.50.2300">
    <property type="match status" value="1"/>
</dbReference>
<dbReference type="GO" id="GO:0000160">
    <property type="term" value="P:phosphorelay signal transduction system"/>
    <property type="evidence" value="ECO:0007669"/>
    <property type="project" value="InterPro"/>
</dbReference>
<evidence type="ECO:0000313" key="3">
    <source>
        <dbReference type="EMBL" id="RIJ42411.1"/>
    </source>
</evidence>
<feature type="modified residue" description="4-aspartylphosphate" evidence="1">
    <location>
        <position position="63"/>
    </location>
</feature>
<evidence type="ECO:0000256" key="1">
    <source>
        <dbReference type="PROSITE-ProRule" id="PRU00169"/>
    </source>
</evidence>
<evidence type="ECO:0000313" key="4">
    <source>
        <dbReference type="Proteomes" id="UP000266005"/>
    </source>
</evidence>
<sequence length="136" mass="15745">MFRKVVIVDDDEVSIFLTETMLSVYGFGEEYKTFLNAPQALSYLTSIFEGQSTEQLPDVIFLDLNMPFMSGWDFLNELRPRAEQLKACCKIFILTSSVDKEEMECAKKYSFVQEFLHKPLEENEVLRLLKKPGTNP</sequence>
<name>A0A399SH33_9BACT</name>
<keyword evidence="4" id="KW-1185">Reference proteome</keyword>
<dbReference type="SMART" id="SM00448">
    <property type="entry name" value="REC"/>
    <property type="match status" value="1"/>
</dbReference>
<proteinExistence type="predicted"/>
<dbReference type="EMBL" id="QWGE01000001">
    <property type="protein sequence ID" value="RIJ42411.1"/>
    <property type="molecule type" value="Genomic_DNA"/>
</dbReference>
<protein>
    <submittedName>
        <fullName evidence="3">Response regulator</fullName>
    </submittedName>
</protein>
<organism evidence="3 4">
    <name type="scientific">Pontibacter oryzae</name>
    <dbReference type="NCBI Taxonomy" id="2304593"/>
    <lineage>
        <taxon>Bacteria</taxon>
        <taxon>Pseudomonadati</taxon>
        <taxon>Bacteroidota</taxon>
        <taxon>Cytophagia</taxon>
        <taxon>Cytophagales</taxon>
        <taxon>Hymenobacteraceae</taxon>
        <taxon>Pontibacter</taxon>
    </lineage>
</organism>